<keyword evidence="2" id="KW-1185">Reference proteome</keyword>
<dbReference type="HOGENOM" id="CLU_2145788_0_0_1"/>
<reference evidence="2" key="1">
    <citation type="journal article" date="2012" name="PLoS Genet.">
        <title>The genomes of the fungal plant pathogens Cladosporium fulvum and Dothistroma septosporum reveal adaptation to different hosts and lifestyles but also signatures of common ancestry.</title>
        <authorList>
            <person name="de Wit P.J.G.M."/>
            <person name="van der Burgt A."/>
            <person name="Oekmen B."/>
            <person name="Stergiopoulos I."/>
            <person name="Abd-Elsalam K.A."/>
            <person name="Aerts A.L."/>
            <person name="Bahkali A.H."/>
            <person name="Beenen H.G."/>
            <person name="Chettri P."/>
            <person name="Cox M.P."/>
            <person name="Datema E."/>
            <person name="de Vries R.P."/>
            <person name="Dhillon B."/>
            <person name="Ganley A.R."/>
            <person name="Griffiths S.A."/>
            <person name="Guo Y."/>
            <person name="Hamelin R.C."/>
            <person name="Henrissat B."/>
            <person name="Kabir M.S."/>
            <person name="Jashni M.K."/>
            <person name="Kema G."/>
            <person name="Klaubauf S."/>
            <person name="Lapidus A."/>
            <person name="Levasseur A."/>
            <person name="Lindquist E."/>
            <person name="Mehrabi R."/>
            <person name="Ohm R.A."/>
            <person name="Owen T.J."/>
            <person name="Salamov A."/>
            <person name="Schwelm A."/>
            <person name="Schijlen E."/>
            <person name="Sun H."/>
            <person name="van den Burg H.A."/>
            <person name="van Ham R.C.H.J."/>
            <person name="Zhang S."/>
            <person name="Goodwin S.B."/>
            <person name="Grigoriev I.V."/>
            <person name="Collemare J."/>
            <person name="Bradshaw R.E."/>
        </authorList>
    </citation>
    <scope>NUCLEOTIDE SEQUENCE [LARGE SCALE GENOMIC DNA]</scope>
    <source>
        <strain evidence="2">NZE10 / CBS 128990</strain>
    </source>
</reference>
<protein>
    <submittedName>
        <fullName evidence="1">Uncharacterized protein</fullName>
    </submittedName>
</protein>
<dbReference type="Proteomes" id="UP000016933">
    <property type="component" value="Unassembled WGS sequence"/>
</dbReference>
<reference evidence="1 2" key="2">
    <citation type="journal article" date="2012" name="PLoS Pathog.">
        <title>Diverse lifestyles and strategies of plant pathogenesis encoded in the genomes of eighteen Dothideomycetes fungi.</title>
        <authorList>
            <person name="Ohm R.A."/>
            <person name="Feau N."/>
            <person name="Henrissat B."/>
            <person name="Schoch C.L."/>
            <person name="Horwitz B.A."/>
            <person name="Barry K.W."/>
            <person name="Condon B.J."/>
            <person name="Copeland A.C."/>
            <person name="Dhillon B."/>
            <person name="Glaser F."/>
            <person name="Hesse C.N."/>
            <person name="Kosti I."/>
            <person name="LaButti K."/>
            <person name="Lindquist E.A."/>
            <person name="Lucas S."/>
            <person name="Salamov A.A."/>
            <person name="Bradshaw R.E."/>
            <person name="Ciuffetti L."/>
            <person name="Hamelin R.C."/>
            <person name="Kema G.H.J."/>
            <person name="Lawrence C."/>
            <person name="Scott J.A."/>
            <person name="Spatafora J.W."/>
            <person name="Turgeon B.G."/>
            <person name="de Wit P.J.G.M."/>
            <person name="Zhong S."/>
            <person name="Goodwin S.B."/>
            <person name="Grigoriev I.V."/>
        </authorList>
    </citation>
    <scope>NUCLEOTIDE SEQUENCE [LARGE SCALE GENOMIC DNA]</scope>
    <source>
        <strain evidence="2">NZE10 / CBS 128990</strain>
    </source>
</reference>
<dbReference type="EMBL" id="KB446535">
    <property type="protein sequence ID" value="EME50103.1"/>
    <property type="molecule type" value="Genomic_DNA"/>
</dbReference>
<gene>
    <name evidence="1" type="ORF">DOTSEDRAFT_41257</name>
</gene>
<sequence>MLERFYADSNHPRFHCSVFPIDPTQSMWTRSSTVPRAAALSAALWSGGIYWIVQGRMQHWQSSPHQQGNLTGGFFTAPLLLAILAVDPAFVAEEVVEGGIAVAWRRTALRFS</sequence>
<accession>N1Q4B0</accession>
<evidence type="ECO:0000313" key="1">
    <source>
        <dbReference type="EMBL" id="EME50103.1"/>
    </source>
</evidence>
<proteinExistence type="predicted"/>
<dbReference type="AlphaFoldDB" id="N1Q4B0"/>
<evidence type="ECO:0000313" key="2">
    <source>
        <dbReference type="Proteomes" id="UP000016933"/>
    </source>
</evidence>
<name>N1Q4B0_DOTSN</name>
<organism evidence="1 2">
    <name type="scientific">Dothistroma septosporum (strain NZE10 / CBS 128990)</name>
    <name type="common">Red band needle blight fungus</name>
    <name type="synonym">Mycosphaerella pini</name>
    <dbReference type="NCBI Taxonomy" id="675120"/>
    <lineage>
        <taxon>Eukaryota</taxon>
        <taxon>Fungi</taxon>
        <taxon>Dikarya</taxon>
        <taxon>Ascomycota</taxon>
        <taxon>Pezizomycotina</taxon>
        <taxon>Dothideomycetes</taxon>
        <taxon>Dothideomycetidae</taxon>
        <taxon>Mycosphaerellales</taxon>
        <taxon>Mycosphaerellaceae</taxon>
        <taxon>Dothistroma</taxon>
    </lineage>
</organism>
<dbReference type="OrthoDB" id="3944050at2759"/>